<dbReference type="Proteomes" id="UP001231649">
    <property type="component" value="Chromosome 3"/>
</dbReference>
<gene>
    <name evidence="1" type="ORF">PYW08_011632</name>
</gene>
<comment type="caution">
    <text evidence="1">The sequence shown here is derived from an EMBL/GenBank/DDBJ whole genome shotgun (WGS) entry which is preliminary data.</text>
</comment>
<name>A0ACC2QL31_9NEOP</name>
<evidence type="ECO:0000313" key="2">
    <source>
        <dbReference type="Proteomes" id="UP001231649"/>
    </source>
</evidence>
<accession>A0ACC2QL31</accession>
<keyword evidence="2" id="KW-1185">Reference proteome</keyword>
<reference evidence="1" key="1">
    <citation type="submission" date="2023-03" db="EMBL/GenBank/DDBJ databases">
        <title>Chromosome-level genomes of two armyworms, Mythimna separata and Mythimna loreyi, provide insights into the biosynthesis and reception of sex pheromones.</title>
        <authorList>
            <person name="Zhao H."/>
        </authorList>
    </citation>
    <scope>NUCLEOTIDE SEQUENCE</scope>
    <source>
        <strain evidence="1">BeijingLab</strain>
    </source>
</reference>
<dbReference type="EMBL" id="CM056779">
    <property type="protein sequence ID" value="KAJ8719457.1"/>
    <property type="molecule type" value="Genomic_DNA"/>
</dbReference>
<proteinExistence type="predicted"/>
<organism evidence="1 2">
    <name type="scientific">Mythimna loreyi</name>
    <dbReference type="NCBI Taxonomy" id="667449"/>
    <lineage>
        <taxon>Eukaryota</taxon>
        <taxon>Metazoa</taxon>
        <taxon>Ecdysozoa</taxon>
        <taxon>Arthropoda</taxon>
        <taxon>Hexapoda</taxon>
        <taxon>Insecta</taxon>
        <taxon>Pterygota</taxon>
        <taxon>Neoptera</taxon>
        <taxon>Endopterygota</taxon>
        <taxon>Lepidoptera</taxon>
        <taxon>Glossata</taxon>
        <taxon>Ditrysia</taxon>
        <taxon>Noctuoidea</taxon>
        <taxon>Noctuidae</taxon>
        <taxon>Noctuinae</taxon>
        <taxon>Hadenini</taxon>
        <taxon>Mythimna</taxon>
    </lineage>
</organism>
<protein>
    <submittedName>
        <fullName evidence="1">Uncharacterized protein</fullName>
    </submittedName>
</protein>
<evidence type="ECO:0000313" key="1">
    <source>
        <dbReference type="EMBL" id="KAJ8719457.1"/>
    </source>
</evidence>
<sequence>MSEDNDSHTESFSASSNNSFVDVPSLADTLESHFSDVPGNFNVVHINAQSVPAHYSDMLATFDCKNIHAILVSESWLKPCLPSTSYSLPGFQLIRNDRASGGGGGVAIYLRPQIPFSIVDVSAQPPPPNAGEHLFLEVNLSHMKVLLGVYYSPSSRVNFFPSFDKILENLTPSYSHTIIMGDFNTCLLKNYSRSSLLQSIVQSSNLSILPSSATHHFPNCNPSLLDLAIVSSPQHVSKHGQCVADMFSYHDLIFLSYKIRPPKLKPKTLLLRNFSGMNIDNLRRDASSIDWNPLITTESIDEKVNLFTDTLVQLYDVHAPVRAVKLKHLPAPWLTDDVRAAMHKKAICKAKFKCRPTSSNRDLYVKARNHSNRVCRDAQRRHVHSSVENGDPAKVWKFLKSMGVGKSRQESLPKDLDIDSLNQHFSSSSLYSGTTKAATLNHLSNFPTPDHSVFNFSQFSDCDVKKSIVSITSNAVGSDCVSRKMILPVLDEILPILCYILNFSISKGVFPSIWKEAKITPLPKKSNPTTFSEYRPISILPFLSKVLERLVHNQLSAFLCKNSLLNPFQSGFRPGHSTTTALVNVSDDIRLGMDKGNLTVLCLLDFSNAFNTVDFDILLAILRSLNISPNVIDWFRSYLFGRRQRITIDEACSSWCYTSAGVPQGGVLSPLLFAIFINSISKKLLSFYHLYADDLQIYTQSPLKDLDAAIRVINRDLDSICEWSEAHGLKVNPSKTQVIVVGSSRLMPKVNWSQLPQVVFNGTAIPISEKVKNLGVWIDKHLSWGPQLQEVSRKIFASAKSLRRLRNFLPTATKIALAQSLLLPILDYADVSYLDLTEAQFDKLERLQNVCIRFIFGLRKYDHISDFRMKLKWLPIRLRRNVHILSLLYSVLFSPKTPAYLKERFKFLHDTHSRHLRSSENLRLEMPSHSTNYYDKSFTIQAVRLWNALPVSVRQAQTLPIFKNMVNDHYLSS</sequence>